<keyword evidence="9" id="KW-1185">Reference proteome</keyword>
<keyword evidence="2" id="KW-0813">Transport</keyword>
<keyword evidence="4 7" id="KW-0812">Transmembrane</keyword>
<evidence type="ECO:0000256" key="2">
    <source>
        <dbReference type="ARBA" id="ARBA00022448"/>
    </source>
</evidence>
<keyword evidence="3" id="KW-1003">Cell membrane</keyword>
<evidence type="ECO:0000313" key="9">
    <source>
        <dbReference type="Proteomes" id="UP000001878"/>
    </source>
</evidence>
<dbReference type="NCBIfam" id="TIGR01528">
    <property type="entry name" value="NMN_trans_PnuC"/>
    <property type="match status" value="1"/>
</dbReference>
<evidence type="ECO:0000256" key="4">
    <source>
        <dbReference type="ARBA" id="ARBA00022692"/>
    </source>
</evidence>
<keyword evidence="5 7" id="KW-1133">Transmembrane helix</keyword>
<dbReference type="Pfam" id="PF04973">
    <property type="entry name" value="NMN_transporter"/>
    <property type="match status" value="1"/>
</dbReference>
<dbReference type="Proteomes" id="UP000001878">
    <property type="component" value="Segment"/>
</dbReference>
<feature type="transmembrane region" description="Helical" evidence="7">
    <location>
        <begin position="105"/>
        <end position="122"/>
    </location>
</feature>
<dbReference type="GeneID" id="7750925"/>
<evidence type="ECO:0000256" key="6">
    <source>
        <dbReference type="ARBA" id="ARBA00023136"/>
    </source>
</evidence>
<protein>
    <submittedName>
        <fullName evidence="8">Nicotinamide mononucleotide transporter</fullName>
    </submittedName>
</protein>
<evidence type="ECO:0000256" key="1">
    <source>
        <dbReference type="ARBA" id="ARBA00004651"/>
    </source>
</evidence>
<dbReference type="PANTHER" id="PTHR36122">
    <property type="entry name" value="NICOTINAMIDE RIBOSIDE TRANSPORTER PNUC"/>
    <property type="match status" value="1"/>
</dbReference>
<name>C1KFI0_9CAUD</name>
<evidence type="ECO:0000256" key="3">
    <source>
        <dbReference type="ARBA" id="ARBA00022475"/>
    </source>
</evidence>
<sequence>MNSLEPEEKEYAWYSALKPSWYIEQMKGWTAASYSLLFLGIGIILGMTVAQPITRVALLTLAAGVLGFTTTVATTNARPVNGMFGLISAIIYIIVAVGAKNYNDVVLQATYIILLDIPILLLPSWAKDVDKKVRFLAEEGKGIRNWVLTGIFFFAVFGILYYSDTHIFISPRPITDSLAAAIGITGAMLTTLRFSESYICWTIQGIMSVVLWGITAFQGDANWVLFVTYLMYLANDGISFLDKGTPWFHHQKHEKVA</sequence>
<dbReference type="GO" id="GO:0034257">
    <property type="term" value="F:nicotinamide riboside transmembrane transporter activity"/>
    <property type="evidence" value="ECO:0007669"/>
    <property type="project" value="InterPro"/>
</dbReference>
<feature type="transmembrane region" description="Helical" evidence="7">
    <location>
        <begin position="143"/>
        <end position="162"/>
    </location>
</feature>
<evidence type="ECO:0000256" key="5">
    <source>
        <dbReference type="ARBA" id="ARBA00022989"/>
    </source>
</evidence>
<dbReference type="PANTHER" id="PTHR36122:SF2">
    <property type="entry name" value="NICOTINAMIDE RIBOSIDE TRANSPORTER PNUC"/>
    <property type="match status" value="1"/>
</dbReference>
<accession>C1KFI0</accession>
<dbReference type="InterPro" id="IPR006419">
    <property type="entry name" value="NMN_transpt_PnuC"/>
</dbReference>
<feature type="transmembrane region" description="Helical" evidence="7">
    <location>
        <begin position="56"/>
        <end position="73"/>
    </location>
</feature>
<feature type="transmembrane region" description="Helical" evidence="7">
    <location>
        <begin position="80"/>
        <end position="99"/>
    </location>
</feature>
<reference evidence="8 9" key="1">
    <citation type="journal article" date="2009" name="Gene">
        <title>Genome of a virulent bacteriophage Lb338-1 that lyses the probiotic Lactobacillus paracasei cheese strain.</title>
        <authorList>
            <person name="Alemayehu D."/>
            <person name="Ross R.P."/>
            <person name="O'Sullivan O."/>
            <person name="Coffey A."/>
            <person name="Stanton C."/>
            <person name="Fitzgerald G.F."/>
            <person name="McAuliffe O."/>
        </authorList>
    </citation>
    <scope>NUCLEOTIDE SEQUENCE [LARGE SCALE GENOMIC DNA]</scope>
    <source>
        <strain evidence="8">Lb338-1</strain>
    </source>
</reference>
<keyword evidence="6 7" id="KW-0472">Membrane</keyword>
<dbReference type="KEGG" id="vg:7750925"/>
<gene>
    <name evidence="8" type="ORF">lb338_phage_70</name>
</gene>
<dbReference type="RefSeq" id="YP_002790749.1">
    <property type="nucleotide sequence ID" value="NC_012530.1"/>
</dbReference>
<evidence type="ECO:0000313" key="8">
    <source>
        <dbReference type="EMBL" id="ACO36991.1"/>
    </source>
</evidence>
<dbReference type="EMBL" id="FJ822135">
    <property type="protein sequence ID" value="ACO36991.1"/>
    <property type="molecule type" value="Genomic_DNA"/>
</dbReference>
<dbReference type="OrthoDB" id="21850at10239"/>
<feature type="transmembrane region" description="Helical" evidence="7">
    <location>
        <begin position="174"/>
        <end position="192"/>
    </location>
</feature>
<dbReference type="GO" id="GO:0005886">
    <property type="term" value="C:plasma membrane"/>
    <property type="evidence" value="ECO:0007669"/>
    <property type="project" value="UniProtKB-SubCell"/>
</dbReference>
<comment type="subcellular location">
    <subcellularLocation>
        <location evidence="1">Cell membrane</location>
        <topology evidence="1">Multi-pass membrane protein</topology>
    </subcellularLocation>
</comment>
<proteinExistence type="predicted"/>
<organism evidence="8 9">
    <name type="scientific">Lactobacillus phage Lb338-1</name>
    <dbReference type="NCBI Taxonomy" id="2892342"/>
    <lineage>
        <taxon>Viruses</taxon>
        <taxon>Duplodnaviria</taxon>
        <taxon>Heunggongvirae</taxon>
        <taxon>Uroviricota</taxon>
        <taxon>Caudoviricetes</taxon>
        <taxon>Herelleviridae</taxon>
        <taxon>Mooreparkvirus</taxon>
        <taxon>Mooreparkvirus Lb3381</taxon>
    </lineage>
</organism>
<feature type="transmembrane region" description="Helical" evidence="7">
    <location>
        <begin position="28"/>
        <end position="50"/>
    </location>
</feature>
<evidence type="ECO:0000256" key="7">
    <source>
        <dbReference type="SAM" id="Phobius"/>
    </source>
</evidence>